<comment type="caution">
    <text evidence="2">The sequence shown here is derived from an EMBL/GenBank/DDBJ whole genome shotgun (WGS) entry which is preliminary data.</text>
</comment>
<evidence type="ECO:0000313" key="2">
    <source>
        <dbReference type="EMBL" id="KTW17267.1"/>
    </source>
</evidence>
<gene>
    <name evidence="2" type="ORF">NS258_02340</name>
</gene>
<organism evidence="2 3">
    <name type="scientific">Sphingomonas sanguinis</name>
    <dbReference type="NCBI Taxonomy" id="33051"/>
    <lineage>
        <taxon>Bacteria</taxon>
        <taxon>Pseudomonadati</taxon>
        <taxon>Pseudomonadota</taxon>
        <taxon>Alphaproteobacteria</taxon>
        <taxon>Sphingomonadales</taxon>
        <taxon>Sphingomonadaceae</taxon>
        <taxon>Sphingomonas</taxon>
    </lineage>
</organism>
<dbReference type="AlphaFoldDB" id="A0A147JC29"/>
<dbReference type="EMBL" id="LDTC01000012">
    <property type="protein sequence ID" value="KTW17267.1"/>
    <property type="molecule type" value="Genomic_DNA"/>
</dbReference>
<sequence length="396" mass="45345">MKKSSKDTPQKKQKAPQAGGKERLKFFAGLIRQALKNHGASDQIKAAILAHLGLGIRCEAMVASDVRLTHEAASYLAQWADAKRQEFPHRKWYFVTILDDSFNTFDRSPILRIKAIETKVNNAIRKWGVQALMRFEIQAEHRYREGHRLLMIHLHGLLWTDGEFDHLEVMRTLNESPHWNCATGAKPIHIKPVGSEPNDLKRVAHYTIKLPHSVKNRIENQGEFERQLDTTVAYRPSLALRLFEGYSQLQFQDTIFGIGEGAKCWAQLRSRLRTWHKQRPQTVTIPADFDSWSLWRFFRLSDRKHRYASWRTDIQPLNTGANPPKPPALSLEDFEREVSSLNLVIPAAEAIEEEKPRGQRSRKPREVERGNPLPIGGPIRGGRTTANGGDGSHRRT</sequence>
<evidence type="ECO:0000313" key="3">
    <source>
        <dbReference type="Proteomes" id="UP000074410"/>
    </source>
</evidence>
<accession>A0A147JC29</accession>
<feature type="compositionally biased region" description="Low complexity" evidence="1">
    <location>
        <begin position="374"/>
        <end position="385"/>
    </location>
</feature>
<evidence type="ECO:0000256" key="1">
    <source>
        <dbReference type="SAM" id="MobiDB-lite"/>
    </source>
</evidence>
<dbReference type="RefSeq" id="WP_058715540.1">
    <property type="nucleotide sequence ID" value="NZ_LDTC01000012.1"/>
</dbReference>
<protein>
    <recommendedName>
        <fullName evidence="4">Replication protein</fullName>
    </recommendedName>
</protein>
<dbReference type="PATRIC" id="fig|33051.5.peg.409"/>
<dbReference type="Proteomes" id="UP000074410">
    <property type="component" value="Unassembled WGS sequence"/>
</dbReference>
<name>A0A147JC29_9SPHN</name>
<feature type="region of interest" description="Disordered" evidence="1">
    <location>
        <begin position="348"/>
        <end position="396"/>
    </location>
</feature>
<evidence type="ECO:0008006" key="4">
    <source>
        <dbReference type="Google" id="ProtNLM"/>
    </source>
</evidence>
<proteinExistence type="predicted"/>
<reference evidence="2 3" key="1">
    <citation type="journal article" date="2016" name="Front. Microbiol.">
        <title>Genomic Resource of Rice Seed Associated Bacteria.</title>
        <authorList>
            <person name="Midha S."/>
            <person name="Bansal K."/>
            <person name="Sharma S."/>
            <person name="Kumar N."/>
            <person name="Patil P.P."/>
            <person name="Chaudhry V."/>
            <person name="Patil P.B."/>
        </authorList>
    </citation>
    <scope>NUCLEOTIDE SEQUENCE [LARGE SCALE GENOMIC DNA]</scope>
    <source>
        <strain evidence="2 3">NS258</strain>
    </source>
</reference>